<name>A0A5C7I7C4_9ROSI</name>
<comment type="caution">
    <text evidence="7">The sequence shown here is derived from an EMBL/GenBank/DDBJ whole genome shotgun (WGS) entry which is preliminary data.</text>
</comment>
<protein>
    <recommendedName>
        <fullName evidence="6">TF-B3 domain-containing protein</fullName>
    </recommendedName>
</protein>
<reference evidence="8" key="1">
    <citation type="journal article" date="2019" name="Gigascience">
        <title>De novo genome assembly of the endangered Acer yangbiense, a plant species with extremely small populations endemic to Yunnan Province, China.</title>
        <authorList>
            <person name="Yang J."/>
            <person name="Wariss H.M."/>
            <person name="Tao L."/>
            <person name="Zhang R."/>
            <person name="Yun Q."/>
            <person name="Hollingsworth P."/>
            <person name="Dao Z."/>
            <person name="Luo G."/>
            <person name="Guo H."/>
            <person name="Ma Y."/>
            <person name="Sun W."/>
        </authorList>
    </citation>
    <scope>NUCLEOTIDE SEQUENCE [LARGE SCALE GENOMIC DNA]</scope>
    <source>
        <strain evidence="8">cv. Malutang</strain>
    </source>
</reference>
<evidence type="ECO:0000256" key="2">
    <source>
        <dbReference type="ARBA" id="ARBA00023015"/>
    </source>
</evidence>
<dbReference type="Proteomes" id="UP000323000">
    <property type="component" value="Chromosome 3"/>
</dbReference>
<dbReference type="SUPFAM" id="SSF101936">
    <property type="entry name" value="DNA-binding pseudobarrel domain"/>
    <property type="match status" value="2"/>
</dbReference>
<evidence type="ECO:0000256" key="5">
    <source>
        <dbReference type="ARBA" id="ARBA00023242"/>
    </source>
</evidence>
<evidence type="ECO:0000259" key="6">
    <source>
        <dbReference type="PROSITE" id="PS50863"/>
    </source>
</evidence>
<dbReference type="AlphaFoldDB" id="A0A5C7I7C4"/>
<proteinExistence type="predicted"/>
<organism evidence="7 8">
    <name type="scientific">Acer yangbiense</name>
    <dbReference type="NCBI Taxonomy" id="1000413"/>
    <lineage>
        <taxon>Eukaryota</taxon>
        <taxon>Viridiplantae</taxon>
        <taxon>Streptophyta</taxon>
        <taxon>Embryophyta</taxon>
        <taxon>Tracheophyta</taxon>
        <taxon>Spermatophyta</taxon>
        <taxon>Magnoliopsida</taxon>
        <taxon>eudicotyledons</taxon>
        <taxon>Gunneridae</taxon>
        <taxon>Pentapetalae</taxon>
        <taxon>rosids</taxon>
        <taxon>malvids</taxon>
        <taxon>Sapindales</taxon>
        <taxon>Sapindaceae</taxon>
        <taxon>Hippocastanoideae</taxon>
        <taxon>Acereae</taxon>
        <taxon>Acer</taxon>
    </lineage>
</organism>
<dbReference type="PANTHER" id="PTHR31140:SF145">
    <property type="entry name" value="TF-B3 DOMAIN-CONTAINING PROTEIN"/>
    <property type="match status" value="1"/>
</dbReference>
<dbReference type="CDD" id="cd10017">
    <property type="entry name" value="B3_DNA"/>
    <property type="match status" value="2"/>
</dbReference>
<keyword evidence="3" id="KW-0238">DNA-binding</keyword>
<dbReference type="Gene3D" id="2.40.330.10">
    <property type="entry name" value="DNA-binding pseudobarrel domain"/>
    <property type="match status" value="2"/>
</dbReference>
<evidence type="ECO:0000256" key="4">
    <source>
        <dbReference type="ARBA" id="ARBA00023163"/>
    </source>
</evidence>
<gene>
    <name evidence="7" type="ORF">EZV62_006396</name>
</gene>
<keyword evidence="8" id="KW-1185">Reference proteome</keyword>
<evidence type="ECO:0000313" key="7">
    <source>
        <dbReference type="EMBL" id="TXG65121.1"/>
    </source>
</evidence>
<dbReference type="GO" id="GO:0003677">
    <property type="term" value="F:DNA binding"/>
    <property type="evidence" value="ECO:0007669"/>
    <property type="project" value="UniProtKB-KW"/>
</dbReference>
<comment type="subcellular location">
    <subcellularLocation>
        <location evidence="1">Nucleus</location>
    </subcellularLocation>
</comment>
<dbReference type="GO" id="GO:0005634">
    <property type="term" value="C:nucleus"/>
    <property type="evidence" value="ECO:0007669"/>
    <property type="project" value="UniProtKB-SubCell"/>
</dbReference>
<dbReference type="PROSITE" id="PS50863">
    <property type="entry name" value="B3"/>
    <property type="match status" value="2"/>
</dbReference>
<feature type="domain" description="TF-B3" evidence="6">
    <location>
        <begin position="2"/>
        <end position="106"/>
    </location>
</feature>
<dbReference type="Pfam" id="PF02362">
    <property type="entry name" value="B3"/>
    <property type="match status" value="2"/>
</dbReference>
<dbReference type="SMART" id="SM01019">
    <property type="entry name" value="B3"/>
    <property type="match status" value="2"/>
</dbReference>
<dbReference type="InterPro" id="IPR044800">
    <property type="entry name" value="LEC2-like"/>
</dbReference>
<feature type="domain" description="TF-B3" evidence="6">
    <location>
        <begin position="143"/>
        <end position="211"/>
    </location>
</feature>
<dbReference type="InterPro" id="IPR003340">
    <property type="entry name" value="B3_DNA-bd"/>
</dbReference>
<keyword evidence="4" id="KW-0804">Transcription</keyword>
<dbReference type="PANTHER" id="PTHR31140">
    <property type="entry name" value="B3 DOMAIN-CONTAINING TRANSCRIPTION FACTOR ABI3"/>
    <property type="match status" value="1"/>
</dbReference>
<accession>A0A5C7I7C4</accession>
<dbReference type="OrthoDB" id="810421at2759"/>
<sequence>MAIIKRVLTSADIERRLTIPRYYVGAFPDVQESQAVELKMKDEMGHAWTFRCSLESAISPRLVFSSGWLHFASSKHLHVGDTIIIHREVDQDNTAASYKIELLYMEIFSKLLTISDVTSGLSIPTGDLLHFPTPKGGRCYMVLVVNDSIGQVWKFHLYPNSHDTLAFTEGWLEFVKAKGVREGDKVIFSTGNNQDGAILHEHYSIVVKRSPFTFQGEPIYMDVEELPRERLPIPTTEIIFFNKN</sequence>
<keyword evidence="2" id="KW-0805">Transcription regulation</keyword>
<dbReference type="InterPro" id="IPR015300">
    <property type="entry name" value="DNA-bd_pseudobarrel_sf"/>
</dbReference>
<keyword evidence="5" id="KW-0539">Nucleus</keyword>
<evidence type="ECO:0000256" key="3">
    <source>
        <dbReference type="ARBA" id="ARBA00023125"/>
    </source>
</evidence>
<dbReference type="GO" id="GO:0003700">
    <property type="term" value="F:DNA-binding transcription factor activity"/>
    <property type="evidence" value="ECO:0007669"/>
    <property type="project" value="InterPro"/>
</dbReference>
<evidence type="ECO:0000256" key="1">
    <source>
        <dbReference type="ARBA" id="ARBA00004123"/>
    </source>
</evidence>
<evidence type="ECO:0000313" key="8">
    <source>
        <dbReference type="Proteomes" id="UP000323000"/>
    </source>
</evidence>
<dbReference type="EMBL" id="VAHF01000003">
    <property type="protein sequence ID" value="TXG65121.1"/>
    <property type="molecule type" value="Genomic_DNA"/>
</dbReference>